<proteinExistence type="predicted"/>
<dbReference type="GO" id="GO:0003723">
    <property type="term" value="F:RNA binding"/>
    <property type="evidence" value="ECO:0007669"/>
    <property type="project" value="InterPro"/>
</dbReference>
<evidence type="ECO:0000256" key="2">
    <source>
        <dbReference type="ARBA" id="ARBA00022679"/>
    </source>
</evidence>
<gene>
    <name evidence="4" type="ORF">PO878_20325</name>
</gene>
<dbReference type="PANTHER" id="PTHR43191:SF12">
    <property type="entry name" value="RRNA METHYLASE"/>
    <property type="match status" value="1"/>
</dbReference>
<dbReference type="SUPFAM" id="SSF75217">
    <property type="entry name" value="alpha/beta knot"/>
    <property type="match status" value="1"/>
</dbReference>
<name>A0AAE9Y729_9ACTN</name>
<dbReference type="GO" id="GO:0006396">
    <property type="term" value="P:RNA processing"/>
    <property type="evidence" value="ECO:0007669"/>
    <property type="project" value="InterPro"/>
</dbReference>
<evidence type="ECO:0000259" key="3">
    <source>
        <dbReference type="Pfam" id="PF00588"/>
    </source>
</evidence>
<dbReference type="SUPFAM" id="SSF55315">
    <property type="entry name" value="L30e-like"/>
    <property type="match status" value="1"/>
</dbReference>
<dbReference type="Gene3D" id="3.40.1280.10">
    <property type="match status" value="1"/>
</dbReference>
<dbReference type="RefSeq" id="WP_272736363.1">
    <property type="nucleotide sequence ID" value="NZ_CP116942.1"/>
</dbReference>
<reference evidence="4" key="1">
    <citation type="submission" date="2023-01" db="EMBL/GenBank/DDBJ databases">
        <title>The diversity of Class Acidimicrobiia in South China Sea sediment environments and the proposal of Iamia marina sp. nov., a novel species of the genus Iamia.</title>
        <authorList>
            <person name="He Y."/>
            <person name="Tian X."/>
        </authorList>
    </citation>
    <scope>NUCLEOTIDE SEQUENCE</scope>
    <source>
        <strain evidence="4">DSM 19957</strain>
    </source>
</reference>
<sequence>MDIAVEDPDDPRIAVFMGLRDHDLRRLREAPGGDMEGVFVTEGLLVTTRAVGAGYRPLSVLVDASRDDALPDGFPDAVPVHRAGPRVVQAVTGYQTHRGALVAFARRALPSPEEVLGSARRVVVGEAVVNPTNLGVILRSAAALGFDATLLDPTSCDPLYRRANRASMGEGFALPHARLGSLPQGLAPLREAGFRVVALTPAADADALPDLAATIGPQDRLALVLGSEGPGLTPETEAAADLRVRIPLALGVDSLNVGVAAGIACYALGRSPRAGDDL</sequence>
<evidence type="ECO:0000256" key="1">
    <source>
        <dbReference type="ARBA" id="ARBA00022603"/>
    </source>
</evidence>
<dbReference type="AlphaFoldDB" id="A0AAE9Y729"/>
<keyword evidence="1 4" id="KW-0489">Methyltransferase</keyword>
<dbReference type="InterPro" id="IPR029064">
    <property type="entry name" value="Ribosomal_eL30-like_sf"/>
</dbReference>
<dbReference type="GO" id="GO:0032259">
    <property type="term" value="P:methylation"/>
    <property type="evidence" value="ECO:0007669"/>
    <property type="project" value="UniProtKB-KW"/>
</dbReference>
<dbReference type="InterPro" id="IPR051259">
    <property type="entry name" value="rRNA_Methyltransferase"/>
</dbReference>
<feature type="domain" description="tRNA/rRNA methyltransferase SpoU type" evidence="3">
    <location>
        <begin position="122"/>
        <end position="266"/>
    </location>
</feature>
<dbReference type="InterPro" id="IPR029028">
    <property type="entry name" value="Alpha/beta_knot_MTases"/>
</dbReference>
<organism evidence="4 5">
    <name type="scientific">Iamia majanohamensis</name>
    <dbReference type="NCBI Taxonomy" id="467976"/>
    <lineage>
        <taxon>Bacteria</taxon>
        <taxon>Bacillati</taxon>
        <taxon>Actinomycetota</taxon>
        <taxon>Acidimicrobiia</taxon>
        <taxon>Acidimicrobiales</taxon>
        <taxon>Iamiaceae</taxon>
        <taxon>Iamia</taxon>
    </lineage>
</organism>
<evidence type="ECO:0000313" key="4">
    <source>
        <dbReference type="EMBL" id="WCO66841.1"/>
    </source>
</evidence>
<dbReference type="EMBL" id="CP116942">
    <property type="protein sequence ID" value="WCO66841.1"/>
    <property type="molecule type" value="Genomic_DNA"/>
</dbReference>
<dbReference type="Proteomes" id="UP001216390">
    <property type="component" value="Chromosome"/>
</dbReference>
<dbReference type="GO" id="GO:0008173">
    <property type="term" value="F:RNA methyltransferase activity"/>
    <property type="evidence" value="ECO:0007669"/>
    <property type="project" value="InterPro"/>
</dbReference>
<dbReference type="KEGG" id="ima:PO878_20325"/>
<dbReference type="PANTHER" id="PTHR43191">
    <property type="entry name" value="RRNA METHYLTRANSFERASE 3"/>
    <property type="match status" value="1"/>
</dbReference>
<dbReference type="InterPro" id="IPR001537">
    <property type="entry name" value="SpoU_MeTrfase"/>
</dbReference>
<keyword evidence="5" id="KW-1185">Reference proteome</keyword>
<protein>
    <submittedName>
        <fullName evidence="4">RNA methyltransferase</fullName>
    </submittedName>
</protein>
<dbReference type="CDD" id="cd18095">
    <property type="entry name" value="SpoU-like_rRNA-MTase"/>
    <property type="match status" value="1"/>
</dbReference>
<dbReference type="InterPro" id="IPR029026">
    <property type="entry name" value="tRNA_m1G_MTases_N"/>
</dbReference>
<evidence type="ECO:0000313" key="5">
    <source>
        <dbReference type="Proteomes" id="UP001216390"/>
    </source>
</evidence>
<accession>A0AAE9Y729</accession>
<keyword evidence="2" id="KW-0808">Transferase</keyword>
<dbReference type="Pfam" id="PF00588">
    <property type="entry name" value="SpoU_methylase"/>
    <property type="match status" value="1"/>
</dbReference>